<evidence type="ECO:0000313" key="3">
    <source>
        <dbReference type="Proteomes" id="UP000075243"/>
    </source>
</evidence>
<gene>
    <name evidence="2" type="ORF">KK1_049750</name>
</gene>
<feature type="compositionally biased region" description="Acidic residues" evidence="1">
    <location>
        <begin position="292"/>
        <end position="305"/>
    </location>
</feature>
<evidence type="ECO:0000256" key="1">
    <source>
        <dbReference type="SAM" id="MobiDB-lite"/>
    </source>
</evidence>
<reference evidence="2" key="1">
    <citation type="journal article" date="2012" name="Nat. Biotechnol.">
        <title>Draft genome sequence of pigeonpea (Cajanus cajan), an orphan legume crop of resource-poor farmers.</title>
        <authorList>
            <person name="Varshney R.K."/>
            <person name="Chen W."/>
            <person name="Li Y."/>
            <person name="Bharti A.K."/>
            <person name="Saxena R.K."/>
            <person name="Schlueter J.A."/>
            <person name="Donoghue M.T."/>
            <person name="Azam S."/>
            <person name="Fan G."/>
            <person name="Whaley A.M."/>
            <person name="Farmer A.D."/>
            <person name="Sheridan J."/>
            <person name="Iwata A."/>
            <person name="Tuteja R."/>
            <person name="Penmetsa R.V."/>
            <person name="Wu W."/>
            <person name="Upadhyaya H.D."/>
            <person name="Yang S.P."/>
            <person name="Shah T."/>
            <person name="Saxena K.B."/>
            <person name="Michael T."/>
            <person name="McCombie W.R."/>
            <person name="Yang B."/>
            <person name="Zhang G."/>
            <person name="Yang H."/>
            <person name="Wang J."/>
            <person name="Spillane C."/>
            <person name="Cook D.R."/>
            <person name="May G.D."/>
            <person name="Xu X."/>
            <person name="Jackson S.A."/>
        </authorList>
    </citation>
    <scope>NUCLEOTIDE SEQUENCE [LARGE SCALE GENOMIC DNA]</scope>
</reference>
<feature type="compositionally biased region" description="Basic and acidic residues" evidence="1">
    <location>
        <begin position="312"/>
        <end position="321"/>
    </location>
</feature>
<name>A0A151UHJ5_CAJCA</name>
<organism evidence="2 3">
    <name type="scientific">Cajanus cajan</name>
    <name type="common">Pigeon pea</name>
    <name type="synonym">Cajanus indicus</name>
    <dbReference type="NCBI Taxonomy" id="3821"/>
    <lineage>
        <taxon>Eukaryota</taxon>
        <taxon>Viridiplantae</taxon>
        <taxon>Streptophyta</taxon>
        <taxon>Embryophyta</taxon>
        <taxon>Tracheophyta</taxon>
        <taxon>Spermatophyta</taxon>
        <taxon>Magnoliopsida</taxon>
        <taxon>eudicotyledons</taxon>
        <taxon>Gunneridae</taxon>
        <taxon>Pentapetalae</taxon>
        <taxon>rosids</taxon>
        <taxon>fabids</taxon>
        <taxon>Fabales</taxon>
        <taxon>Fabaceae</taxon>
        <taxon>Papilionoideae</taxon>
        <taxon>50 kb inversion clade</taxon>
        <taxon>NPAAA clade</taxon>
        <taxon>indigoferoid/millettioid clade</taxon>
        <taxon>Phaseoleae</taxon>
        <taxon>Cajanus</taxon>
    </lineage>
</organism>
<evidence type="ECO:0000313" key="2">
    <source>
        <dbReference type="EMBL" id="KYP78718.1"/>
    </source>
</evidence>
<accession>A0A151UHJ5</accession>
<dbReference type="AlphaFoldDB" id="A0A151UHJ5"/>
<proteinExistence type="predicted"/>
<feature type="region of interest" description="Disordered" evidence="1">
    <location>
        <begin position="282"/>
        <end position="323"/>
    </location>
</feature>
<dbReference type="Proteomes" id="UP000075243">
    <property type="component" value="Unassembled WGS sequence"/>
</dbReference>
<dbReference type="EMBL" id="AGCT01058032">
    <property type="protein sequence ID" value="KYP78718.1"/>
    <property type="molecule type" value="Genomic_DNA"/>
</dbReference>
<protein>
    <submittedName>
        <fullName evidence="2">Uncharacterized protein</fullName>
    </submittedName>
</protein>
<dbReference type="Gramene" id="C.cajan_48068.t">
    <property type="protein sequence ID" value="C.cajan_48068.t.cds1"/>
    <property type="gene ID" value="C.cajan_48068"/>
</dbReference>
<comment type="caution">
    <text evidence="2">The sequence shown here is derived from an EMBL/GenBank/DDBJ whole genome shotgun (WGS) entry which is preliminary data.</text>
</comment>
<sequence length="377" mass="43331">MASSSKRPKKLEVRGSKRPLPSGQLITKWFADEKAQEYYFEWYAGRRIIPPKTLKLEWFKNEGFSFPTLLEHQELKGILEMEGPYYPDLIRLFVCFASSNEGIMQSVVKGKLIRLDGPTLKAAAGLSGTGKEKSKPFNFGDFEELTTFRDCQRNPLNTNYEKFLTGGMKKNSRLISFIIAWMLKPKLHNHAQMSRDDILLMHVIKKKIKIDWVSVVNDCIWKARRKEDGPIPYALLLSNIFEVAGVDLSGERKIILHASNKIEKSSLHHMGMLKQEDKWVFKGDVPPTPEQATDEDGIQSQDDDQPPQVEAEPGRESESELKPFSPFEQLMINKIDVVMEISRRHESLFSDILDRFDDLDYEVRLIKTQPGIPEDED</sequence>
<keyword evidence="3" id="KW-1185">Reference proteome</keyword>